<comment type="similarity">
    <text evidence="2 6">Belongs to the zinc-containing alcohol dehydrogenase family.</text>
</comment>
<accession>A0ABP6RS35</accession>
<evidence type="ECO:0000256" key="5">
    <source>
        <dbReference type="ARBA" id="ARBA00023002"/>
    </source>
</evidence>
<dbReference type="InterPro" id="IPR013154">
    <property type="entry name" value="ADH-like_N"/>
</dbReference>
<dbReference type="Gene3D" id="3.40.50.720">
    <property type="entry name" value="NAD(P)-binding Rossmann-like Domain"/>
    <property type="match status" value="1"/>
</dbReference>
<keyword evidence="5" id="KW-0560">Oxidoreductase</keyword>
<dbReference type="Pfam" id="PF00107">
    <property type="entry name" value="ADH_zinc_N"/>
    <property type="match status" value="1"/>
</dbReference>
<dbReference type="InterPro" id="IPR013149">
    <property type="entry name" value="ADH-like_C"/>
</dbReference>
<name>A0ABP6RS35_9PSEU</name>
<dbReference type="InterPro" id="IPR036291">
    <property type="entry name" value="NAD(P)-bd_dom_sf"/>
</dbReference>
<evidence type="ECO:0000256" key="1">
    <source>
        <dbReference type="ARBA" id="ARBA00001947"/>
    </source>
</evidence>
<dbReference type="SMART" id="SM00829">
    <property type="entry name" value="PKS_ER"/>
    <property type="match status" value="1"/>
</dbReference>
<keyword evidence="4 6" id="KW-0862">Zinc</keyword>
<keyword evidence="9" id="KW-1185">Reference proteome</keyword>
<gene>
    <name evidence="8" type="ORF">GCM10020366_23510</name>
</gene>
<evidence type="ECO:0000256" key="3">
    <source>
        <dbReference type="ARBA" id="ARBA00022723"/>
    </source>
</evidence>
<dbReference type="InterPro" id="IPR020843">
    <property type="entry name" value="ER"/>
</dbReference>
<evidence type="ECO:0000256" key="4">
    <source>
        <dbReference type="ARBA" id="ARBA00022833"/>
    </source>
</evidence>
<comment type="caution">
    <text evidence="8">The sequence shown here is derived from an EMBL/GenBank/DDBJ whole genome shotgun (WGS) entry which is preliminary data.</text>
</comment>
<sequence>MQITAAVAPEPGAEFVLETVELDEPRADEILVRVTASGLCHTDLITKDDPRRREPVVLGHESTGTVERVGAEITGIRPGDRVALSYRSCGACRRCAAGDRAYCARARRLNGSGRRPDGSPTLTWRGAPLGGSFFGQSGFATYALATADNAVVLPDAVDPLVAAPLGCGFQTGAGAVLNVLRPAPEDSLVIFGAGGVGLAALLAARAAGVRTTIAVDVLPERRALALRLGAGAALDPGADDLVARVRELTGGGATHALEATGLAPVFEQALAALGATGALTVVGLGAASARLDLRDLLHRGKTVRGCIEGDAVPQRFIPELLALHAAGRFPVAELVTAYAFADINRAVADQRAGRVLKPVLTW</sequence>
<evidence type="ECO:0000256" key="2">
    <source>
        <dbReference type="ARBA" id="ARBA00008072"/>
    </source>
</evidence>
<dbReference type="Pfam" id="PF08240">
    <property type="entry name" value="ADH_N"/>
    <property type="match status" value="1"/>
</dbReference>
<comment type="cofactor">
    <cofactor evidence="1 6">
        <name>Zn(2+)</name>
        <dbReference type="ChEBI" id="CHEBI:29105"/>
    </cofactor>
</comment>
<dbReference type="CDD" id="cd08278">
    <property type="entry name" value="benzyl_alcohol_DH"/>
    <property type="match status" value="1"/>
</dbReference>
<dbReference type="Proteomes" id="UP001500483">
    <property type="component" value="Unassembled WGS sequence"/>
</dbReference>
<dbReference type="InterPro" id="IPR002328">
    <property type="entry name" value="ADH_Zn_CS"/>
</dbReference>
<dbReference type="RefSeq" id="WP_344926185.1">
    <property type="nucleotide sequence ID" value="NZ_BAAAYK010000038.1"/>
</dbReference>
<organism evidence="8 9">
    <name type="scientific">Saccharopolyspora gregorii</name>
    <dbReference type="NCBI Taxonomy" id="33914"/>
    <lineage>
        <taxon>Bacteria</taxon>
        <taxon>Bacillati</taxon>
        <taxon>Actinomycetota</taxon>
        <taxon>Actinomycetes</taxon>
        <taxon>Pseudonocardiales</taxon>
        <taxon>Pseudonocardiaceae</taxon>
        <taxon>Saccharopolyspora</taxon>
    </lineage>
</organism>
<dbReference type="PROSITE" id="PS00059">
    <property type="entry name" value="ADH_ZINC"/>
    <property type="match status" value="1"/>
</dbReference>
<dbReference type="Gene3D" id="3.90.180.10">
    <property type="entry name" value="Medium-chain alcohol dehydrogenases, catalytic domain"/>
    <property type="match status" value="1"/>
</dbReference>
<feature type="domain" description="Enoyl reductase (ER)" evidence="7">
    <location>
        <begin position="12"/>
        <end position="360"/>
    </location>
</feature>
<dbReference type="InterPro" id="IPR011032">
    <property type="entry name" value="GroES-like_sf"/>
</dbReference>
<evidence type="ECO:0000259" key="7">
    <source>
        <dbReference type="SMART" id="SM00829"/>
    </source>
</evidence>
<keyword evidence="3 6" id="KW-0479">Metal-binding</keyword>
<dbReference type="SUPFAM" id="SSF51735">
    <property type="entry name" value="NAD(P)-binding Rossmann-fold domains"/>
    <property type="match status" value="1"/>
</dbReference>
<dbReference type="PANTHER" id="PTHR43350:SF21">
    <property type="entry name" value="S-NITROSOMYCOTHIOL REDUCTASE MSCR"/>
    <property type="match status" value="1"/>
</dbReference>
<evidence type="ECO:0000256" key="6">
    <source>
        <dbReference type="RuleBase" id="RU361277"/>
    </source>
</evidence>
<protein>
    <submittedName>
        <fullName evidence="8">NAD(P)-dependent alcohol dehydrogenase</fullName>
    </submittedName>
</protein>
<dbReference type="EMBL" id="BAAAYK010000038">
    <property type="protein sequence ID" value="GAA3357049.1"/>
    <property type="molecule type" value="Genomic_DNA"/>
</dbReference>
<reference evidence="9" key="1">
    <citation type="journal article" date="2019" name="Int. J. Syst. Evol. Microbiol.">
        <title>The Global Catalogue of Microorganisms (GCM) 10K type strain sequencing project: providing services to taxonomists for standard genome sequencing and annotation.</title>
        <authorList>
            <consortium name="The Broad Institute Genomics Platform"/>
            <consortium name="The Broad Institute Genome Sequencing Center for Infectious Disease"/>
            <person name="Wu L."/>
            <person name="Ma J."/>
        </authorList>
    </citation>
    <scope>NUCLEOTIDE SEQUENCE [LARGE SCALE GENOMIC DNA]</scope>
    <source>
        <strain evidence="9">JCM 9687</strain>
    </source>
</reference>
<evidence type="ECO:0000313" key="9">
    <source>
        <dbReference type="Proteomes" id="UP001500483"/>
    </source>
</evidence>
<dbReference type="PANTHER" id="PTHR43350">
    <property type="entry name" value="NAD-DEPENDENT ALCOHOL DEHYDROGENASE"/>
    <property type="match status" value="1"/>
</dbReference>
<dbReference type="SUPFAM" id="SSF50129">
    <property type="entry name" value="GroES-like"/>
    <property type="match status" value="1"/>
</dbReference>
<proteinExistence type="inferred from homology"/>
<evidence type="ECO:0000313" key="8">
    <source>
        <dbReference type="EMBL" id="GAA3357049.1"/>
    </source>
</evidence>